<dbReference type="Pfam" id="PF03150">
    <property type="entry name" value="CCP_MauG"/>
    <property type="match status" value="1"/>
</dbReference>
<evidence type="ECO:0000256" key="2">
    <source>
        <dbReference type="ARBA" id="ARBA00022617"/>
    </source>
</evidence>
<keyword evidence="10" id="KW-0575">Peroxidase</keyword>
<feature type="domain" description="Cytochrome c" evidence="9">
    <location>
        <begin position="215"/>
        <end position="342"/>
    </location>
</feature>
<dbReference type="Proteomes" id="UP001500459">
    <property type="component" value="Unassembled WGS sequence"/>
</dbReference>
<keyword evidence="2 8" id="KW-0349">Heme</keyword>
<keyword evidence="4" id="KW-0732">Signal</keyword>
<reference evidence="11" key="1">
    <citation type="journal article" date="2019" name="Int. J. Syst. Evol. Microbiol.">
        <title>The Global Catalogue of Microorganisms (GCM) 10K type strain sequencing project: providing services to taxonomists for standard genome sequencing and annotation.</title>
        <authorList>
            <consortium name="The Broad Institute Genomics Platform"/>
            <consortium name="The Broad Institute Genome Sequencing Center for Infectious Disease"/>
            <person name="Wu L."/>
            <person name="Ma J."/>
        </authorList>
    </citation>
    <scope>NUCLEOTIDE SEQUENCE [LARGE SCALE GENOMIC DNA]</scope>
    <source>
        <strain evidence="11">JCM 17106</strain>
    </source>
</reference>
<dbReference type="PROSITE" id="PS51007">
    <property type="entry name" value="CYTC"/>
    <property type="match status" value="1"/>
</dbReference>
<organism evidence="10 11">
    <name type="scientific">Aquimarina addita</name>
    <dbReference type="NCBI Taxonomy" id="870485"/>
    <lineage>
        <taxon>Bacteria</taxon>
        <taxon>Pseudomonadati</taxon>
        <taxon>Bacteroidota</taxon>
        <taxon>Flavobacteriia</taxon>
        <taxon>Flavobacteriales</taxon>
        <taxon>Flavobacteriaceae</taxon>
        <taxon>Aquimarina</taxon>
    </lineage>
</organism>
<name>A0ABP7XA93_9FLAO</name>
<dbReference type="InterPro" id="IPR004852">
    <property type="entry name" value="Di-haem_cyt_c_peroxidsae"/>
</dbReference>
<evidence type="ECO:0000313" key="10">
    <source>
        <dbReference type="EMBL" id="GAA4109190.1"/>
    </source>
</evidence>
<dbReference type="PIRSF" id="PIRSF000294">
    <property type="entry name" value="Cytochrome-c_peroxidase"/>
    <property type="match status" value="1"/>
</dbReference>
<proteinExistence type="predicted"/>
<dbReference type="Gene3D" id="1.10.760.10">
    <property type="entry name" value="Cytochrome c-like domain"/>
    <property type="match status" value="2"/>
</dbReference>
<protein>
    <submittedName>
        <fullName evidence="10">Cytochrome c peroxidase</fullName>
    </submittedName>
</protein>
<dbReference type="EMBL" id="BAABCW010000002">
    <property type="protein sequence ID" value="GAA4109190.1"/>
    <property type="molecule type" value="Genomic_DNA"/>
</dbReference>
<evidence type="ECO:0000256" key="1">
    <source>
        <dbReference type="ARBA" id="ARBA00004418"/>
    </source>
</evidence>
<dbReference type="InterPro" id="IPR051395">
    <property type="entry name" value="Cytochrome_c_Peroxidase/MauG"/>
</dbReference>
<keyword evidence="11" id="KW-1185">Reference proteome</keyword>
<dbReference type="SUPFAM" id="SSF46626">
    <property type="entry name" value="Cytochrome c"/>
    <property type="match status" value="2"/>
</dbReference>
<comment type="caution">
    <text evidence="10">The sequence shown here is derived from an EMBL/GenBank/DDBJ whole genome shotgun (WGS) entry which is preliminary data.</text>
</comment>
<dbReference type="InterPro" id="IPR036909">
    <property type="entry name" value="Cyt_c-like_dom_sf"/>
</dbReference>
<comment type="subcellular location">
    <subcellularLocation>
        <location evidence="1">Periplasm</location>
    </subcellularLocation>
</comment>
<evidence type="ECO:0000256" key="4">
    <source>
        <dbReference type="ARBA" id="ARBA00022729"/>
    </source>
</evidence>
<keyword evidence="3 8" id="KW-0479">Metal-binding</keyword>
<dbReference type="GO" id="GO:0004601">
    <property type="term" value="F:peroxidase activity"/>
    <property type="evidence" value="ECO:0007669"/>
    <property type="project" value="UniProtKB-KW"/>
</dbReference>
<dbReference type="InterPro" id="IPR026259">
    <property type="entry name" value="MauG/Cytc_peroxidase"/>
</dbReference>
<evidence type="ECO:0000256" key="3">
    <source>
        <dbReference type="ARBA" id="ARBA00022723"/>
    </source>
</evidence>
<keyword evidence="5" id="KW-0574">Periplasm</keyword>
<sequence>MYQTKNILRILLYIYLFIFITACSSENKEYVSIPENPLLEFTVPANFPEPSYNISLNPPTKKGFELGKKLFYDGKLSSDGVISCGFCHLQDFAFTHHTHIVSHGVDGALGTRNAQPLHNLAFMNEFTWDGAASHLDLQPIIPITAAVEMNETFASVITKLEETPEYVELFAAAFDNQQISTDNILKALSQFTIMMISANSKYDKIERNEGTVFTDDEAAGLELFTAKCASCHSGTLFTDQSYRNNGLSIDPQYNDVGRNRVTGLASDLYKFKVPSLRNIELTFPYMHDGRLKTLEDVLNHYNTGIVDSETLDPIFKNATSTIGISLSEIEKQQIIAFLKTLTDDTFLNDSRFSEF</sequence>
<dbReference type="PANTHER" id="PTHR30600">
    <property type="entry name" value="CYTOCHROME C PEROXIDASE-RELATED"/>
    <property type="match status" value="1"/>
</dbReference>
<dbReference type="PROSITE" id="PS51257">
    <property type="entry name" value="PROKAR_LIPOPROTEIN"/>
    <property type="match status" value="1"/>
</dbReference>
<evidence type="ECO:0000313" key="11">
    <source>
        <dbReference type="Proteomes" id="UP001500459"/>
    </source>
</evidence>
<evidence type="ECO:0000256" key="7">
    <source>
        <dbReference type="ARBA" id="ARBA00023004"/>
    </source>
</evidence>
<keyword evidence="6" id="KW-0560">Oxidoreductase</keyword>
<dbReference type="InterPro" id="IPR009056">
    <property type="entry name" value="Cyt_c-like_dom"/>
</dbReference>
<evidence type="ECO:0000256" key="8">
    <source>
        <dbReference type="PROSITE-ProRule" id="PRU00433"/>
    </source>
</evidence>
<evidence type="ECO:0000256" key="6">
    <source>
        <dbReference type="ARBA" id="ARBA00023002"/>
    </source>
</evidence>
<gene>
    <name evidence="10" type="ORF">GCM10022393_05660</name>
</gene>
<keyword evidence="7 8" id="KW-0408">Iron</keyword>
<accession>A0ABP7XA93</accession>
<evidence type="ECO:0000259" key="9">
    <source>
        <dbReference type="PROSITE" id="PS51007"/>
    </source>
</evidence>
<evidence type="ECO:0000256" key="5">
    <source>
        <dbReference type="ARBA" id="ARBA00022764"/>
    </source>
</evidence>